<dbReference type="Pfam" id="PF07980">
    <property type="entry name" value="SusD_RagB"/>
    <property type="match status" value="1"/>
</dbReference>
<sequence>MKKISKYLSLSVLVSVAFSCSDLEIEPTDSLITDGFAGVANIEGEVNNLANIVAGGQLGNQEGLFALNEVSTDEYIVPTRGTDWGDNGRWLSIHRQTWNQELSDIVVPWQQLNSVTINATRIINDKSTVTANGDIAVQKAQARFYRAWAMHWILDMWRQVPYRDVDLPNSSIPSVLTGQVALDSITADLTAALQDLPEVNAGDPIGMKSLPTKASANLLLAKVYLNKHVYLDGSPQDADMQMVIDAVDNISDEGYTLAASGDFFDIFRPSNDVETIWWTQADAGSRIWHTLHYNQNFPGSNDGGGWNGFTTLAEFYDLFEGPADTNYPGDGQEERRGVVHDPSTANADNLGIGLGFLIGQQYEQDGTPLNARDNVGGIPLVFTRETEKPEYTAPGDNDALETSGIRMLKYHPNEEGGDRRTHVVKYRYADAYLMKAEAMFRMGEDVTAMINELRTIRGASQLSSVGEADLLAERGRELYQESVRRQDLIRFGQYLRAWNLKEAGDAHLEIFPIPNSDILANPNLVQNPGY</sequence>
<gene>
    <name evidence="7" type="ORF">D1013_18350</name>
</gene>
<accession>A0A3G2LAC7</accession>
<evidence type="ECO:0000256" key="1">
    <source>
        <dbReference type="ARBA" id="ARBA00004442"/>
    </source>
</evidence>
<dbReference type="SUPFAM" id="SSF48452">
    <property type="entry name" value="TPR-like"/>
    <property type="match status" value="1"/>
</dbReference>
<dbReference type="EMBL" id="CP032050">
    <property type="protein sequence ID" value="AYN69207.1"/>
    <property type="molecule type" value="Genomic_DNA"/>
</dbReference>
<dbReference type="InterPro" id="IPR011990">
    <property type="entry name" value="TPR-like_helical_dom_sf"/>
</dbReference>
<comment type="subcellular location">
    <subcellularLocation>
        <location evidence="1">Cell outer membrane</location>
    </subcellularLocation>
</comment>
<protein>
    <submittedName>
        <fullName evidence="7">RagB/SusD family nutrient uptake outer membrane protein</fullName>
    </submittedName>
</protein>
<dbReference type="Proteomes" id="UP000276309">
    <property type="component" value="Chromosome"/>
</dbReference>
<evidence type="ECO:0000256" key="3">
    <source>
        <dbReference type="ARBA" id="ARBA00022729"/>
    </source>
</evidence>
<dbReference type="GO" id="GO:0009279">
    <property type="term" value="C:cell outer membrane"/>
    <property type="evidence" value="ECO:0007669"/>
    <property type="project" value="UniProtKB-SubCell"/>
</dbReference>
<dbReference type="RefSeq" id="WP_121850213.1">
    <property type="nucleotide sequence ID" value="NZ_CP032050.1"/>
</dbReference>
<evidence type="ECO:0000313" key="8">
    <source>
        <dbReference type="Proteomes" id="UP000276309"/>
    </source>
</evidence>
<organism evidence="7 8">
    <name type="scientific">Euzebyella marina</name>
    <dbReference type="NCBI Taxonomy" id="1761453"/>
    <lineage>
        <taxon>Bacteria</taxon>
        <taxon>Pseudomonadati</taxon>
        <taxon>Bacteroidota</taxon>
        <taxon>Flavobacteriia</taxon>
        <taxon>Flavobacteriales</taxon>
        <taxon>Flavobacteriaceae</taxon>
        <taxon>Euzebyella</taxon>
    </lineage>
</organism>
<dbReference type="OrthoDB" id="5694214at2"/>
<reference evidence="7 8" key="1">
    <citation type="submission" date="2018-08" db="EMBL/GenBank/DDBJ databases">
        <title>The reduced genetic potential of extracellular carbohydrate catabolism in Euzebyella marina RN62, a Flavobacteriia bacterium isolated from the hadal water.</title>
        <authorList>
            <person name="Xue C."/>
        </authorList>
    </citation>
    <scope>NUCLEOTIDE SEQUENCE [LARGE SCALE GENOMIC DNA]</scope>
    <source>
        <strain evidence="7 8">RN62</strain>
    </source>
</reference>
<evidence type="ECO:0000256" key="5">
    <source>
        <dbReference type="ARBA" id="ARBA00023237"/>
    </source>
</evidence>
<dbReference type="PROSITE" id="PS51257">
    <property type="entry name" value="PROKAR_LIPOPROTEIN"/>
    <property type="match status" value="1"/>
</dbReference>
<dbReference type="InterPro" id="IPR012944">
    <property type="entry name" value="SusD_RagB_dom"/>
</dbReference>
<feature type="domain" description="RagB/SusD" evidence="6">
    <location>
        <begin position="274"/>
        <end position="501"/>
    </location>
</feature>
<evidence type="ECO:0000259" key="6">
    <source>
        <dbReference type="Pfam" id="PF07980"/>
    </source>
</evidence>
<dbReference type="KEGG" id="emar:D1013_18350"/>
<proteinExistence type="inferred from homology"/>
<evidence type="ECO:0000313" key="7">
    <source>
        <dbReference type="EMBL" id="AYN69207.1"/>
    </source>
</evidence>
<keyword evidence="8" id="KW-1185">Reference proteome</keyword>
<name>A0A3G2LAC7_9FLAO</name>
<keyword evidence="4" id="KW-0472">Membrane</keyword>
<dbReference type="Gene3D" id="1.25.40.390">
    <property type="match status" value="1"/>
</dbReference>
<keyword evidence="5" id="KW-0998">Cell outer membrane</keyword>
<evidence type="ECO:0000256" key="4">
    <source>
        <dbReference type="ARBA" id="ARBA00023136"/>
    </source>
</evidence>
<evidence type="ECO:0000256" key="2">
    <source>
        <dbReference type="ARBA" id="ARBA00006275"/>
    </source>
</evidence>
<keyword evidence="3" id="KW-0732">Signal</keyword>
<dbReference type="AlphaFoldDB" id="A0A3G2LAC7"/>
<comment type="similarity">
    <text evidence="2">Belongs to the SusD family.</text>
</comment>